<feature type="domain" description="Reverse transcriptase" evidence="1">
    <location>
        <begin position="1"/>
        <end position="67"/>
    </location>
</feature>
<evidence type="ECO:0000313" key="3">
    <source>
        <dbReference type="Proteomes" id="UP000230750"/>
    </source>
</evidence>
<dbReference type="InterPro" id="IPR043502">
    <property type="entry name" value="DNA/RNA_pol_sf"/>
</dbReference>
<dbReference type="PROSITE" id="PS50878">
    <property type="entry name" value="RT_POL"/>
    <property type="match status" value="1"/>
</dbReference>
<dbReference type="FunFam" id="3.30.70.270:FF:000020">
    <property type="entry name" value="Transposon Tf2-6 polyprotein-like Protein"/>
    <property type="match status" value="1"/>
</dbReference>
<dbReference type="SUPFAM" id="SSF56672">
    <property type="entry name" value="DNA/RNA polymerases"/>
    <property type="match status" value="1"/>
</dbReference>
<reference evidence="2 3" key="1">
    <citation type="journal article" date="2017" name="PLoS Biol.">
        <title>The sea cucumber genome provides insights into morphological evolution and visceral regeneration.</title>
        <authorList>
            <person name="Zhang X."/>
            <person name="Sun L."/>
            <person name="Yuan J."/>
            <person name="Sun Y."/>
            <person name="Gao Y."/>
            <person name="Zhang L."/>
            <person name="Li S."/>
            <person name="Dai H."/>
            <person name="Hamel J.F."/>
            <person name="Liu C."/>
            <person name="Yu Y."/>
            <person name="Liu S."/>
            <person name="Lin W."/>
            <person name="Guo K."/>
            <person name="Jin S."/>
            <person name="Xu P."/>
            <person name="Storey K.B."/>
            <person name="Huan P."/>
            <person name="Zhang T."/>
            <person name="Zhou Y."/>
            <person name="Zhang J."/>
            <person name="Lin C."/>
            <person name="Li X."/>
            <person name="Xing L."/>
            <person name="Huo D."/>
            <person name="Sun M."/>
            <person name="Wang L."/>
            <person name="Mercier A."/>
            <person name="Li F."/>
            <person name="Yang H."/>
            <person name="Xiang J."/>
        </authorList>
    </citation>
    <scope>NUCLEOTIDE SEQUENCE [LARGE SCALE GENOMIC DNA]</scope>
    <source>
        <strain evidence="2">Shaxun</strain>
        <tissue evidence="2">Muscle</tissue>
    </source>
</reference>
<dbReference type="PANTHER" id="PTHR37984:SF5">
    <property type="entry name" value="PROTEIN NYNRIN-LIKE"/>
    <property type="match status" value="1"/>
</dbReference>
<protein>
    <recommendedName>
        <fullName evidence="1">Reverse transcriptase domain-containing protein</fullName>
    </recommendedName>
</protein>
<name>A0A2G8JK63_STIJA</name>
<evidence type="ECO:0000313" key="2">
    <source>
        <dbReference type="EMBL" id="PIK36128.1"/>
    </source>
</evidence>
<comment type="caution">
    <text evidence="2">The sequence shown here is derived from an EMBL/GenBank/DDBJ whole genome shotgun (WGS) entry which is preliminary data.</text>
</comment>
<dbReference type="InterPro" id="IPR050951">
    <property type="entry name" value="Retrovirus_Pol_polyprotein"/>
</dbReference>
<dbReference type="InterPro" id="IPR000477">
    <property type="entry name" value="RT_dom"/>
</dbReference>
<sequence length="140" mass="15922">MNHVLRAFIGVFVVVYFDDILIYSKNLEEHASHLTSVLSVLRKEKLYANLKKCTFCTDNIVFLGFVISADGIKVDEEKVKAIKEWPSPKTVGEVRSFHGLAGFYRRFVKDFSTIAAPLTEVIKKDVGFKWGQLKKAHSKL</sequence>
<dbReference type="Proteomes" id="UP000230750">
    <property type="component" value="Unassembled WGS sequence"/>
</dbReference>
<gene>
    <name evidence="2" type="ORF">BSL78_27040</name>
</gene>
<organism evidence="2 3">
    <name type="scientific">Stichopus japonicus</name>
    <name type="common">Sea cucumber</name>
    <dbReference type="NCBI Taxonomy" id="307972"/>
    <lineage>
        <taxon>Eukaryota</taxon>
        <taxon>Metazoa</taxon>
        <taxon>Echinodermata</taxon>
        <taxon>Eleutherozoa</taxon>
        <taxon>Echinozoa</taxon>
        <taxon>Holothuroidea</taxon>
        <taxon>Aspidochirotacea</taxon>
        <taxon>Aspidochirotida</taxon>
        <taxon>Stichopodidae</taxon>
        <taxon>Apostichopus</taxon>
    </lineage>
</organism>
<dbReference type="EMBL" id="MRZV01001737">
    <property type="protein sequence ID" value="PIK36128.1"/>
    <property type="molecule type" value="Genomic_DNA"/>
</dbReference>
<dbReference type="AlphaFoldDB" id="A0A2G8JK63"/>
<dbReference type="OrthoDB" id="8049819at2759"/>
<dbReference type="InterPro" id="IPR043128">
    <property type="entry name" value="Rev_trsase/Diguanyl_cyclase"/>
</dbReference>
<proteinExistence type="predicted"/>
<evidence type="ECO:0000259" key="1">
    <source>
        <dbReference type="PROSITE" id="PS50878"/>
    </source>
</evidence>
<keyword evidence="3" id="KW-1185">Reference proteome</keyword>
<dbReference type="Pfam" id="PF00078">
    <property type="entry name" value="RVT_1"/>
    <property type="match status" value="1"/>
</dbReference>
<dbReference type="Gene3D" id="3.30.70.270">
    <property type="match status" value="2"/>
</dbReference>
<accession>A0A2G8JK63</accession>
<dbReference type="CDD" id="cd01647">
    <property type="entry name" value="RT_LTR"/>
    <property type="match status" value="1"/>
</dbReference>
<dbReference type="PANTHER" id="PTHR37984">
    <property type="entry name" value="PROTEIN CBG26694"/>
    <property type="match status" value="1"/>
</dbReference>